<feature type="compositionally biased region" description="Basic residues" evidence="1">
    <location>
        <begin position="39"/>
        <end position="56"/>
    </location>
</feature>
<feature type="compositionally biased region" description="Basic and acidic residues" evidence="1">
    <location>
        <begin position="235"/>
        <end position="256"/>
    </location>
</feature>
<feature type="compositionally biased region" description="Basic and acidic residues" evidence="1">
    <location>
        <begin position="185"/>
        <end position="198"/>
    </location>
</feature>
<feature type="compositionally biased region" description="Basic and acidic residues" evidence="1">
    <location>
        <begin position="57"/>
        <end position="68"/>
    </location>
</feature>
<feature type="region of interest" description="Disordered" evidence="1">
    <location>
        <begin position="1"/>
        <end position="94"/>
    </location>
</feature>
<comment type="caution">
    <text evidence="2">The sequence shown here is derived from an EMBL/GenBank/DDBJ whole genome shotgun (WGS) entry which is preliminary data.</text>
</comment>
<proteinExistence type="predicted"/>
<evidence type="ECO:0000313" key="3">
    <source>
        <dbReference type="Proteomes" id="UP000247409"/>
    </source>
</evidence>
<dbReference type="Proteomes" id="UP000247409">
    <property type="component" value="Unassembled WGS sequence"/>
</dbReference>
<feature type="region of interest" description="Disordered" evidence="1">
    <location>
        <begin position="106"/>
        <end position="264"/>
    </location>
</feature>
<dbReference type="AlphaFoldDB" id="A0A2V3J3R4"/>
<feature type="compositionally biased region" description="Polar residues" evidence="1">
    <location>
        <begin position="15"/>
        <end position="36"/>
    </location>
</feature>
<keyword evidence="3" id="KW-1185">Reference proteome</keyword>
<evidence type="ECO:0000256" key="1">
    <source>
        <dbReference type="SAM" id="MobiDB-lite"/>
    </source>
</evidence>
<name>A0A2V3J3R4_9FLOR</name>
<feature type="compositionally biased region" description="Basic and acidic residues" evidence="1">
    <location>
        <begin position="155"/>
        <end position="177"/>
    </location>
</feature>
<protein>
    <submittedName>
        <fullName evidence="2">Uncharacterized protein</fullName>
    </submittedName>
</protein>
<evidence type="ECO:0000313" key="2">
    <source>
        <dbReference type="EMBL" id="PXF49091.1"/>
    </source>
</evidence>
<sequence>MPLVVAAGISPPSVQPSAYSTASGNKPTPQSDTNSQPRPAKRKRKRPRTLRGKRRVVLKEEQMPDHRTRSNGKLRNFDMDISTDVPENGESMSRKQREFVMRLQRMKQNAGKPANKPASKRAANKHQLAIKPGETRQQFMDRVGEHNRKQLLQIAREDNRQRLKKRAYYERRLERMERKKKRRRGELSDSDVEHDSAEHVSTAHGVSLSQLPMYWQDIVRNNGRPVSKKKRNRDLKRSEVKFGDQAERPPKLEKVAIRHGKARS</sequence>
<organism evidence="2 3">
    <name type="scientific">Gracilariopsis chorda</name>
    <dbReference type="NCBI Taxonomy" id="448386"/>
    <lineage>
        <taxon>Eukaryota</taxon>
        <taxon>Rhodophyta</taxon>
        <taxon>Florideophyceae</taxon>
        <taxon>Rhodymeniophycidae</taxon>
        <taxon>Gracilariales</taxon>
        <taxon>Gracilariaceae</taxon>
        <taxon>Gracilariopsis</taxon>
    </lineage>
</organism>
<gene>
    <name evidence="2" type="ORF">BWQ96_01229</name>
</gene>
<dbReference type="EMBL" id="NBIV01000009">
    <property type="protein sequence ID" value="PXF49091.1"/>
    <property type="molecule type" value="Genomic_DNA"/>
</dbReference>
<dbReference type="OrthoDB" id="10503210at2759"/>
<accession>A0A2V3J3R4</accession>
<reference evidence="2 3" key="1">
    <citation type="journal article" date="2018" name="Mol. Biol. Evol.">
        <title>Analysis of the draft genome of the red seaweed Gracilariopsis chorda provides insights into genome size evolution in Rhodophyta.</title>
        <authorList>
            <person name="Lee J."/>
            <person name="Yang E.C."/>
            <person name="Graf L."/>
            <person name="Yang J.H."/>
            <person name="Qiu H."/>
            <person name="Zel Zion U."/>
            <person name="Chan C.X."/>
            <person name="Stephens T.G."/>
            <person name="Weber A.P.M."/>
            <person name="Boo G.H."/>
            <person name="Boo S.M."/>
            <person name="Kim K.M."/>
            <person name="Shin Y."/>
            <person name="Jung M."/>
            <person name="Lee S.J."/>
            <person name="Yim H.S."/>
            <person name="Lee J.H."/>
            <person name="Bhattacharya D."/>
            <person name="Yoon H.S."/>
        </authorList>
    </citation>
    <scope>NUCLEOTIDE SEQUENCE [LARGE SCALE GENOMIC DNA]</scope>
    <source>
        <strain evidence="2 3">SKKU-2015</strain>
        <tissue evidence="2">Whole body</tissue>
    </source>
</reference>